<dbReference type="Gene3D" id="2.170.16.10">
    <property type="entry name" value="Hedgehog/Intein (Hint) domain"/>
    <property type="match status" value="1"/>
</dbReference>
<dbReference type="AlphaFoldDB" id="A0A6C0HYK0"/>
<dbReference type="Pfam" id="PF13403">
    <property type="entry name" value="Hint_2"/>
    <property type="match status" value="1"/>
</dbReference>
<evidence type="ECO:0000259" key="1">
    <source>
        <dbReference type="Pfam" id="PF13403"/>
    </source>
</evidence>
<dbReference type="EMBL" id="MN740041">
    <property type="protein sequence ID" value="QHT85470.1"/>
    <property type="molecule type" value="Genomic_DNA"/>
</dbReference>
<protein>
    <recommendedName>
        <fullName evidence="1">Hedgehog/Intein (Hint) domain-containing protein</fullName>
    </recommendedName>
</protein>
<dbReference type="InterPro" id="IPR036844">
    <property type="entry name" value="Hint_dom_sf"/>
</dbReference>
<organism evidence="2">
    <name type="scientific">viral metagenome</name>
    <dbReference type="NCBI Taxonomy" id="1070528"/>
    <lineage>
        <taxon>unclassified sequences</taxon>
        <taxon>metagenomes</taxon>
        <taxon>organismal metagenomes</taxon>
    </lineage>
</organism>
<reference evidence="2" key="1">
    <citation type="journal article" date="2020" name="Nature">
        <title>Giant virus diversity and host interactions through global metagenomics.</title>
        <authorList>
            <person name="Schulz F."/>
            <person name="Roux S."/>
            <person name="Paez-Espino D."/>
            <person name="Jungbluth S."/>
            <person name="Walsh D.A."/>
            <person name="Denef V.J."/>
            <person name="McMahon K.D."/>
            <person name="Konstantinidis K.T."/>
            <person name="Eloe-Fadrosh E.A."/>
            <person name="Kyrpides N.C."/>
            <person name="Woyke T."/>
        </authorList>
    </citation>
    <scope>NUCLEOTIDE SEQUENCE</scope>
    <source>
        <strain evidence="2">GVMAG-M-3300023184-17</strain>
    </source>
</reference>
<feature type="domain" description="Hedgehog/Intein (Hint)" evidence="1">
    <location>
        <begin position="353"/>
        <end position="509"/>
    </location>
</feature>
<dbReference type="SUPFAM" id="SSF51294">
    <property type="entry name" value="Hedgehog/intein (Hint) domain"/>
    <property type="match status" value="1"/>
</dbReference>
<name>A0A6C0HYK0_9ZZZZ</name>
<proteinExistence type="predicted"/>
<sequence length="517" mass="55940">MAQTQVSLRNNLTNPYNNTITTQAYAVAPNGYSSNMVSVGPNGSSGVLNSSTATQVAGAPTTYGLVYVNTSLAYGTNGNYLYQYTTSGTAPGLIYSGVSWDMSSDTYAGTGFPLVNGTSIPASSNNGNEFSEPLQINSGGTPLDATDANGYTVTDIFGTTSFLASGAGNIYALLPDNRIALITMVSNAPTSISLVTTLPVLQNSTVNNSFGLTWLAGYLYTFDGSTNALTYVQISTGSFGQVVGTGLQGQYNGLAPSTSPGGTVSSYTNLDTGINYLFIAKYSGGTFYQIDVAQMASDTTISYYSQGMYSFQERAISSAVLGNVLYLLSSNTPVSTTYYNTYQLSISFSTTPICFLKGTYIYTNEGYKQIETLKKGDLVNTFKDNYVAIDTIVEEEMYHDASKARNKGQLFKLDYPEYPQLLKELYITGAHSILVGKLTEKQKAQILQDYGKVFATDLFDRLPAYIDERAKVHEESGTYTIYHLALENENMHSNYGIFANGLLVESLSKHDCNHHLW</sequence>
<accession>A0A6C0HYK0</accession>
<evidence type="ECO:0000313" key="2">
    <source>
        <dbReference type="EMBL" id="QHT85470.1"/>
    </source>
</evidence>
<dbReference type="InterPro" id="IPR028992">
    <property type="entry name" value="Hedgehog/Intein_dom"/>
</dbReference>